<sequence>MRTTVRLDPEVHAAAEQLRRERNIGLGEAVNELARAGLAREHEVRPIQFRQRTASVGLRLEVTNIAETLELLDHYDAEDER</sequence>
<protein>
    <submittedName>
        <fullName evidence="1">CopG family transcriptional regulator</fullName>
    </submittedName>
</protein>
<dbReference type="Proteomes" id="UP001434337">
    <property type="component" value="Chromosome"/>
</dbReference>
<proteinExistence type="predicted"/>
<reference evidence="1 2" key="1">
    <citation type="journal article" date="2023" name="Environ Microbiome">
        <title>A coral-associated actinobacterium mitigates coral bleaching under heat stress.</title>
        <authorList>
            <person name="Li J."/>
            <person name="Zou Y."/>
            <person name="Li Q."/>
            <person name="Zhang J."/>
            <person name="Bourne D.G."/>
            <person name="Lyu Y."/>
            <person name="Liu C."/>
            <person name="Zhang S."/>
        </authorList>
    </citation>
    <scope>NUCLEOTIDE SEQUENCE [LARGE SCALE GENOMIC DNA]</scope>
    <source>
        <strain evidence="1 2">SCSIO 13291</strain>
    </source>
</reference>
<evidence type="ECO:0000313" key="1">
    <source>
        <dbReference type="EMBL" id="WZW98681.1"/>
    </source>
</evidence>
<name>A0ABZ3C8X3_9ACTN</name>
<organism evidence="1 2">
    <name type="scientific">Propioniciclava soli</name>
    <dbReference type="NCBI Taxonomy" id="2775081"/>
    <lineage>
        <taxon>Bacteria</taxon>
        <taxon>Bacillati</taxon>
        <taxon>Actinomycetota</taxon>
        <taxon>Actinomycetes</taxon>
        <taxon>Propionibacteriales</taxon>
        <taxon>Propionibacteriaceae</taxon>
        <taxon>Propioniciclava</taxon>
    </lineage>
</organism>
<evidence type="ECO:0000313" key="2">
    <source>
        <dbReference type="Proteomes" id="UP001434337"/>
    </source>
</evidence>
<gene>
    <name evidence="1" type="ORF">PCC79_00290</name>
</gene>
<keyword evidence="2" id="KW-1185">Reference proteome</keyword>
<accession>A0ABZ3C8X3</accession>
<dbReference type="EMBL" id="CP115965">
    <property type="protein sequence ID" value="WZW98681.1"/>
    <property type="molecule type" value="Genomic_DNA"/>
</dbReference>
<dbReference type="RefSeq" id="WP_342372666.1">
    <property type="nucleotide sequence ID" value="NZ_CP115965.1"/>
</dbReference>